<sequence length="54" mass="6026">MAIRCLNNIQTKNLATWNFAIFINSKRVLAQENKDMAGSTIFSVGIDFGRVHLG</sequence>
<dbReference type="AlphaFoldDB" id="A0A0T9UQW3"/>
<organism evidence="1 2">
    <name type="scientific">Yersinia aleksiciae</name>
    <dbReference type="NCBI Taxonomy" id="263819"/>
    <lineage>
        <taxon>Bacteria</taxon>
        <taxon>Pseudomonadati</taxon>
        <taxon>Pseudomonadota</taxon>
        <taxon>Gammaproteobacteria</taxon>
        <taxon>Enterobacterales</taxon>
        <taxon>Yersiniaceae</taxon>
        <taxon>Yersinia</taxon>
    </lineage>
</organism>
<dbReference type="Proteomes" id="UP000040088">
    <property type="component" value="Unassembled WGS sequence"/>
</dbReference>
<gene>
    <name evidence="1" type="ORF">ERS008460_03361</name>
</gene>
<evidence type="ECO:0000313" key="1">
    <source>
        <dbReference type="EMBL" id="CNL62176.1"/>
    </source>
</evidence>
<name>A0A0T9UQW3_YERAE</name>
<protein>
    <submittedName>
        <fullName evidence="1">Uncharacterized protein</fullName>
    </submittedName>
</protein>
<reference evidence="2" key="1">
    <citation type="submission" date="2015-03" db="EMBL/GenBank/DDBJ databases">
        <authorList>
            <consortium name="Pathogen Informatics"/>
        </authorList>
    </citation>
    <scope>NUCLEOTIDE SEQUENCE [LARGE SCALE GENOMIC DNA]</scope>
    <source>
        <strain evidence="2">IP27925</strain>
    </source>
</reference>
<accession>A0A0T9UQW3</accession>
<proteinExistence type="predicted"/>
<dbReference type="EMBL" id="CQEM01000017">
    <property type="protein sequence ID" value="CNL62176.1"/>
    <property type="molecule type" value="Genomic_DNA"/>
</dbReference>
<evidence type="ECO:0000313" key="2">
    <source>
        <dbReference type="Proteomes" id="UP000040088"/>
    </source>
</evidence>